<accession>A0A2K8SJN7</accession>
<sequence>MTSIVDIEWARIAPDKVIVASADRVYLHQLNCANSDDPFAQQMNNVGKVATTRKLLDGIIAFVKSSVLPKTNSPALNPTRWVWRLAGLYHLCCPTQELMEKASENFALKGRKSLSQWAIQKAREEASHDLLALLDIQSMGYKADAVVKAFVPPVAKTLTNYFTHSVQLLDPIGCVGYSYTIERLALSIGEEYIQAVEALLPSGINATRCLRIHSRIGSDLKHIQETVEMVAGLTPLERTQIAISCYETALLYFSPPQLGYISEEELEQVLKPLELTTKLKV</sequence>
<name>A0A2K8SJN7_9NOSO</name>
<dbReference type="RefSeq" id="WP_100897698.1">
    <property type="nucleotide sequence ID" value="NZ_CAWNNC010000001.1"/>
</dbReference>
<dbReference type="AlphaFoldDB" id="A0A2K8SJN7"/>
<dbReference type="InterPro" id="IPR016084">
    <property type="entry name" value="Haem_Oase-like_multi-hlx"/>
</dbReference>
<evidence type="ECO:0000313" key="2">
    <source>
        <dbReference type="Proteomes" id="UP000232003"/>
    </source>
</evidence>
<gene>
    <name evidence="1" type="ORF">COO91_01383</name>
</gene>
<dbReference type="KEGG" id="nfl:COO91_01383"/>
<dbReference type="Gene3D" id="1.20.910.10">
    <property type="entry name" value="Heme oxygenase-like"/>
    <property type="match status" value="1"/>
</dbReference>
<proteinExistence type="predicted"/>
<reference evidence="1 2" key="1">
    <citation type="submission" date="2017-11" db="EMBL/GenBank/DDBJ databases">
        <title>Complete genome of a free-living desiccation-tolerant cyanobacterium and its photosynthetic adaptation to extreme terrestrial habitat.</title>
        <authorList>
            <person name="Shang J."/>
        </authorList>
    </citation>
    <scope>NUCLEOTIDE SEQUENCE [LARGE SCALE GENOMIC DNA]</scope>
    <source>
        <strain evidence="1 2">CCNUN1</strain>
    </source>
</reference>
<dbReference type="OrthoDB" id="482780at2"/>
<dbReference type="Proteomes" id="UP000232003">
    <property type="component" value="Chromosome"/>
</dbReference>
<keyword evidence="2" id="KW-1185">Reference proteome</keyword>
<protein>
    <submittedName>
        <fullName evidence="1">Thiaminase</fullName>
    </submittedName>
</protein>
<dbReference type="EMBL" id="CP024785">
    <property type="protein sequence ID" value="AUB35503.1"/>
    <property type="molecule type" value="Genomic_DNA"/>
</dbReference>
<dbReference type="SUPFAM" id="SSF48613">
    <property type="entry name" value="Heme oxygenase-like"/>
    <property type="match status" value="1"/>
</dbReference>
<evidence type="ECO:0000313" key="1">
    <source>
        <dbReference type="EMBL" id="AUB35503.1"/>
    </source>
</evidence>
<organism evidence="1 2">
    <name type="scientific">Nostoc flagelliforme CCNUN1</name>
    <dbReference type="NCBI Taxonomy" id="2038116"/>
    <lineage>
        <taxon>Bacteria</taxon>
        <taxon>Bacillati</taxon>
        <taxon>Cyanobacteriota</taxon>
        <taxon>Cyanophyceae</taxon>
        <taxon>Nostocales</taxon>
        <taxon>Nostocaceae</taxon>
        <taxon>Nostoc</taxon>
    </lineage>
</organism>